<keyword evidence="7" id="KW-0732">Signal</keyword>
<dbReference type="Gene3D" id="3.40.50.2300">
    <property type="match status" value="2"/>
</dbReference>
<evidence type="ECO:0000259" key="8">
    <source>
        <dbReference type="Pfam" id="PF01094"/>
    </source>
</evidence>
<dbReference type="InterPro" id="IPR028082">
    <property type="entry name" value="Peripla_BP_I"/>
</dbReference>
<feature type="domain" description="Receptor ligand binding region" evidence="8">
    <location>
        <begin position="11"/>
        <end position="57"/>
    </location>
</feature>
<evidence type="ECO:0000313" key="10">
    <source>
        <dbReference type="Proteomes" id="UP001066276"/>
    </source>
</evidence>
<dbReference type="Proteomes" id="UP001066276">
    <property type="component" value="Chromosome 12"/>
</dbReference>
<dbReference type="GO" id="GO:0005886">
    <property type="term" value="C:plasma membrane"/>
    <property type="evidence" value="ECO:0007669"/>
    <property type="project" value="TreeGrafter"/>
</dbReference>
<gene>
    <name evidence="9" type="ORF">NDU88_004629</name>
</gene>
<keyword evidence="4" id="KW-0472">Membrane</keyword>
<dbReference type="SUPFAM" id="SSF53822">
    <property type="entry name" value="Periplasmic binding protein-like I"/>
    <property type="match status" value="2"/>
</dbReference>
<sequence length="238" mass="27084">MVPIQFIPTALLAMVFAVEEINQDPALLPDATLGFWMYDSCEVVERTLRVALWMLTGREEIIPQYRCQKTPPLASIMDMPPLLPVYPWLEFWDCTDIHRSFWEDVFGCQWPTNETKMTAADVKECSGTEELAGCNITLLYDTKFNNATPAYKAVYAVAHALYNLHACRDWVGAFQNKSCGDRDEFESWQVKKVVGKAAELTLRCRECHRHAPCSCEEPFGSHLCSILSLRQCTFANQA</sequence>
<evidence type="ECO:0000256" key="2">
    <source>
        <dbReference type="ARBA" id="ARBA00022692"/>
    </source>
</evidence>
<dbReference type="InterPro" id="IPR001828">
    <property type="entry name" value="ANF_lig-bd_rcpt"/>
</dbReference>
<feature type="signal peptide" evidence="7">
    <location>
        <begin position="1"/>
        <end position="17"/>
    </location>
</feature>
<proteinExistence type="predicted"/>
<feature type="chain" id="PRO_5043686819" description="Receptor ligand binding region domain-containing protein" evidence="7">
    <location>
        <begin position="18"/>
        <end position="238"/>
    </location>
</feature>
<organism evidence="9 10">
    <name type="scientific">Pleurodeles waltl</name>
    <name type="common">Iberian ribbed newt</name>
    <dbReference type="NCBI Taxonomy" id="8319"/>
    <lineage>
        <taxon>Eukaryota</taxon>
        <taxon>Metazoa</taxon>
        <taxon>Chordata</taxon>
        <taxon>Craniata</taxon>
        <taxon>Vertebrata</taxon>
        <taxon>Euteleostomi</taxon>
        <taxon>Amphibia</taxon>
        <taxon>Batrachia</taxon>
        <taxon>Caudata</taxon>
        <taxon>Salamandroidea</taxon>
        <taxon>Salamandridae</taxon>
        <taxon>Pleurodelinae</taxon>
        <taxon>Pleurodeles</taxon>
    </lineage>
</organism>
<reference evidence="9" key="1">
    <citation type="journal article" date="2022" name="bioRxiv">
        <title>Sequencing and chromosome-scale assembly of the giantPleurodeles waltlgenome.</title>
        <authorList>
            <person name="Brown T."/>
            <person name="Elewa A."/>
            <person name="Iarovenko S."/>
            <person name="Subramanian E."/>
            <person name="Araus A.J."/>
            <person name="Petzold A."/>
            <person name="Susuki M."/>
            <person name="Suzuki K.-i.T."/>
            <person name="Hayashi T."/>
            <person name="Toyoda A."/>
            <person name="Oliveira C."/>
            <person name="Osipova E."/>
            <person name="Leigh N.D."/>
            <person name="Simon A."/>
            <person name="Yun M.H."/>
        </authorList>
    </citation>
    <scope>NUCLEOTIDE SEQUENCE</scope>
    <source>
        <strain evidence="9">20211129_DDA</strain>
        <tissue evidence="9">Liver</tissue>
    </source>
</reference>
<dbReference type="PANTHER" id="PTHR24061">
    <property type="entry name" value="CALCIUM-SENSING RECEPTOR-RELATED"/>
    <property type="match status" value="1"/>
</dbReference>
<keyword evidence="2" id="KW-0812">Transmembrane</keyword>
<dbReference type="Pfam" id="PF01094">
    <property type="entry name" value="ANF_receptor"/>
    <property type="match status" value="1"/>
</dbReference>
<evidence type="ECO:0000256" key="7">
    <source>
        <dbReference type="SAM" id="SignalP"/>
    </source>
</evidence>
<dbReference type="InterPro" id="IPR000068">
    <property type="entry name" value="GPCR_3_Ca_sens_rcpt-rel"/>
</dbReference>
<dbReference type="PRINTS" id="PR00248">
    <property type="entry name" value="GPCRMGR"/>
</dbReference>
<keyword evidence="10" id="KW-1185">Reference proteome</keyword>
<evidence type="ECO:0000256" key="1">
    <source>
        <dbReference type="ARBA" id="ARBA00004141"/>
    </source>
</evidence>
<evidence type="ECO:0000256" key="6">
    <source>
        <dbReference type="ARBA" id="ARBA00023180"/>
    </source>
</evidence>
<dbReference type="PANTHER" id="PTHR24061:SF0">
    <property type="entry name" value="C-FAMILY ODORANT RECEPTOR OLFCT1"/>
    <property type="match status" value="1"/>
</dbReference>
<dbReference type="GO" id="GO:0004930">
    <property type="term" value="F:G protein-coupled receptor activity"/>
    <property type="evidence" value="ECO:0007669"/>
    <property type="project" value="InterPro"/>
</dbReference>
<keyword evidence="5" id="KW-0675">Receptor</keyword>
<name>A0AAV7L1Y9_PLEWA</name>
<evidence type="ECO:0000256" key="5">
    <source>
        <dbReference type="ARBA" id="ARBA00023170"/>
    </source>
</evidence>
<evidence type="ECO:0000256" key="4">
    <source>
        <dbReference type="ARBA" id="ARBA00023136"/>
    </source>
</evidence>
<comment type="caution">
    <text evidence="9">The sequence shown here is derived from an EMBL/GenBank/DDBJ whole genome shotgun (WGS) entry which is preliminary data.</text>
</comment>
<evidence type="ECO:0000256" key="3">
    <source>
        <dbReference type="ARBA" id="ARBA00022989"/>
    </source>
</evidence>
<accession>A0AAV7L1Y9</accession>
<keyword evidence="3" id="KW-1133">Transmembrane helix</keyword>
<evidence type="ECO:0000313" key="9">
    <source>
        <dbReference type="EMBL" id="KAJ1084482.1"/>
    </source>
</evidence>
<dbReference type="AlphaFoldDB" id="A0AAV7L1Y9"/>
<dbReference type="InterPro" id="IPR000337">
    <property type="entry name" value="GPCR_3"/>
</dbReference>
<dbReference type="EMBL" id="JANPWB010000016">
    <property type="protein sequence ID" value="KAJ1084482.1"/>
    <property type="molecule type" value="Genomic_DNA"/>
</dbReference>
<keyword evidence="6" id="KW-0325">Glycoprotein</keyword>
<comment type="subcellular location">
    <subcellularLocation>
        <location evidence="1">Membrane</location>
        <topology evidence="1">Multi-pass membrane protein</topology>
    </subcellularLocation>
</comment>
<protein>
    <recommendedName>
        <fullName evidence="8">Receptor ligand binding region domain-containing protein</fullName>
    </recommendedName>
</protein>